<evidence type="ECO:0000313" key="1">
    <source>
        <dbReference type="EMBL" id="ATC65476.1"/>
    </source>
</evidence>
<dbReference type="Proteomes" id="UP000217265">
    <property type="component" value="Chromosome"/>
</dbReference>
<gene>
    <name evidence="1" type="ORF">CMV30_16835</name>
</gene>
<evidence type="ECO:0000313" key="2">
    <source>
        <dbReference type="Proteomes" id="UP000217265"/>
    </source>
</evidence>
<name>A0A290QGS8_9BACT</name>
<sequence length="257" mass="28735">MDQLKDFADNRLINGCIHCAGPADTRDHIPSRSLLDQPFPENLPVIGCCQTCNQSFSKDEEYLVCLVDAVLSGSAEPDKISRPSVARILRNSPALRARIESAKRQSTNTVEFAVEQDRVANVLLKLARGHAAYELSQPCREPPDHFWCGPLATLPSDVRDAFNAFHEQKMFGEVGSRGLQRLLVTEMVLNSGDGKESRVRMLINDWVEVQEGNYRYLAIDDAGGIVIRIVVREYLACEVCWRMDIVGNITDEKATRS</sequence>
<organism evidence="1 2">
    <name type="scientific">Nibricoccus aquaticus</name>
    <dbReference type="NCBI Taxonomy" id="2576891"/>
    <lineage>
        <taxon>Bacteria</taxon>
        <taxon>Pseudomonadati</taxon>
        <taxon>Verrucomicrobiota</taxon>
        <taxon>Opitutia</taxon>
        <taxon>Opitutales</taxon>
        <taxon>Opitutaceae</taxon>
        <taxon>Nibricoccus</taxon>
    </lineage>
</organism>
<evidence type="ECO:0008006" key="3">
    <source>
        <dbReference type="Google" id="ProtNLM"/>
    </source>
</evidence>
<protein>
    <recommendedName>
        <fullName evidence="3">HNH endonuclease 5 domain-containing protein</fullName>
    </recommendedName>
</protein>
<proteinExistence type="predicted"/>
<dbReference type="RefSeq" id="WP_096057105.1">
    <property type="nucleotide sequence ID" value="NZ_CP023344.1"/>
</dbReference>
<reference evidence="1 2" key="1">
    <citation type="submission" date="2017-09" db="EMBL/GenBank/DDBJ databases">
        <title>Complete genome sequence of Verrucomicrobial strain HZ-65, isolated from freshwater.</title>
        <authorList>
            <person name="Choi A."/>
        </authorList>
    </citation>
    <scope>NUCLEOTIDE SEQUENCE [LARGE SCALE GENOMIC DNA]</scope>
    <source>
        <strain evidence="1 2">HZ-65</strain>
    </source>
</reference>
<dbReference type="KEGG" id="vbh:CMV30_16835"/>
<dbReference type="EMBL" id="CP023344">
    <property type="protein sequence ID" value="ATC65476.1"/>
    <property type="molecule type" value="Genomic_DNA"/>
</dbReference>
<accession>A0A290QGS8</accession>
<dbReference type="AlphaFoldDB" id="A0A290QGS8"/>
<keyword evidence="2" id="KW-1185">Reference proteome</keyword>
<dbReference type="OrthoDB" id="9757976at2"/>